<comment type="caution">
    <text evidence="5">The sequence shown here is derived from an EMBL/GenBank/DDBJ whole genome shotgun (WGS) entry which is preliminary data.</text>
</comment>
<dbReference type="SUPFAM" id="SSF56784">
    <property type="entry name" value="HAD-like"/>
    <property type="match status" value="1"/>
</dbReference>
<comment type="pathway">
    <text evidence="2">Organic acid metabolism; glycolate biosynthesis; glycolate from 2-phosphoglycolate: step 1/1.</text>
</comment>
<protein>
    <recommendedName>
        <fullName evidence="4">phosphoglycolate phosphatase</fullName>
        <ecNumber evidence="4">3.1.3.18</ecNumber>
    </recommendedName>
</protein>
<comment type="catalytic activity">
    <reaction evidence="1">
        <text>2-phosphoglycolate + H2O = glycolate + phosphate</text>
        <dbReference type="Rhea" id="RHEA:14369"/>
        <dbReference type="ChEBI" id="CHEBI:15377"/>
        <dbReference type="ChEBI" id="CHEBI:29805"/>
        <dbReference type="ChEBI" id="CHEBI:43474"/>
        <dbReference type="ChEBI" id="CHEBI:58033"/>
        <dbReference type="EC" id="3.1.3.18"/>
    </reaction>
</comment>
<evidence type="ECO:0000256" key="2">
    <source>
        <dbReference type="ARBA" id="ARBA00004818"/>
    </source>
</evidence>
<dbReference type="SFLD" id="SFLDS00003">
    <property type="entry name" value="Haloacid_Dehalogenase"/>
    <property type="match status" value="1"/>
</dbReference>
<dbReference type="InterPro" id="IPR023214">
    <property type="entry name" value="HAD_sf"/>
</dbReference>
<dbReference type="InterPro" id="IPR041492">
    <property type="entry name" value="HAD_2"/>
</dbReference>
<evidence type="ECO:0000256" key="4">
    <source>
        <dbReference type="ARBA" id="ARBA00013078"/>
    </source>
</evidence>
<evidence type="ECO:0000313" key="5">
    <source>
        <dbReference type="EMBL" id="THV56475.1"/>
    </source>
</evidence>
<dbReference type="Gene3D" id="1.10.150.240">
    <property type="entry name" value="Putative phosphatase, domain 2"/>
    <property type="match status" value="1"/>
</dbReference>
<keyword evidence="6" id="KW-1185">Reference proteome</keyword>
<evidence type="ECO:0000313" key="6">
    <source>
        <dbReference type="Proteomes" id="UP000306038"/>
    </source>
</evidence>
<gene>
    <name evidence="5" type="ORF">EK417_19085</name>
</gene>
<proteinExistence type="inferred from homology"/>
<evidence type="ECO:0000256" key="1">
    <source>
        <dbReference type="ARBA" id="ARBA00000830"/>
    </source>
</evidence>
<name>A0ABY2R2C6_9FLAO</name>
<dbReference type="Pfam" id="PF13419">
    <property type="entry name" value="HAD_2"/>
    <property type="match status" value="1"/>
</dbReference>
<dbReference type="SFLD" id="SFLDG01129">
    <property type="entry name" value="C1.5:_HAD__Beta-PGM__Phosphata"/>
    <property type="match status" value="1"/>
</dbReference>
<dbReference type="Proteomes" id="UP000306038">
    <property type="component" value="Unassembled WGS sequence"/>
</dbReference>
<dbReference type="InterPro" id="IPR050155">
    <property type="entry name" value="HAD-like_hydrolase_sf"/>
</dbReference>
<evidence type="ECO:0000256" key="3">
    <source>
        <dbReference type="ARBA" id="ARBA00006171"/>
    </source>
</evidence>
<dbReference type="PANTHER" id="PTHR43434">
    <property type="entry name" value="PHOSPHOGLYCOLATE PHOSPHATASE"/>
    <property type="match status" value="1"/>
</dbReference>
<keyword evidence="5" id="KW-0378">Hydrolase</keyword>
<dbReference type="EMBL" id="SDLV01000053">
    <property type="protein sequence ID" value="THV56475.1"/>
    <property type="molecule type" value="Genomic_DNA"/>
</dbReference>
<dbReference type="PANTHER" id="PTHR43434:SF1">
    <property type="entry name" value="PHOSPHOGLYCOLATE PHOSPHATASE"/>
    <property type="match status" value="1"/>
</dbReference>
<organism evidence="5 6">
    <name type="scientific">Chryseobacterium candidae</name>
    <dbReference type="NCBI Taxonomy" id="1978493"/>
    <lineage>
        <taxon>Bacteria</taxon>
        <taxon>Pseudomonadati</taxon>
        <taxon>Bacteroidota</taxon>
        <taxon>Flavobacteriia</taxon>
        <taxon>Flavobacteriales</taxon>
        <taxon>Weeksellaceae</taxon>
        <taxon>Chryseobacterium group</taxon>
        <taxon>Chryseobacterium</taxon>
    </lineage>
</organism>
<comment type="similarity">
    <text evidence="3">Belongs to the HAD-like hydrolase superfamily. CbbY/CbbZ/Gph/YieH family.</text>
</comment>
<dbReference type="GO" id="GO:0016787">
    <property type="term" value="F:hydrolase activity"/>
    <property type="evidence" value="ECO:0007669"/>
    <property type="project" value="UniProtKB-KW"/>
</dbReference>
<dbReference type="InterPro" id="IPR023198">
    <property type="entry name" value="PGP-like_dom2"/>
</dbReference>
<reference evidence="5 6" key="1">
    <citation type="submission" date="2019-01" db="EMBL/GenBank/DDBJ databases">
        <authorList>
            <person name="B I."/>
            <person name="Ch S."/>
            <person name="Ch V.R."/>
        </authorList>
    </citation>
    <scope>NUCLEOTIDE SEQUENCE [LARGE SCALE GENOMIC DNA]</scope>
    <source>
        <strain evidence="5 6">JC507</strain>
    </source>
</reference>
<dbReference type="InterPro" id="IPR036412">
    <property type="entry name" value="HAD-like_sf"/>
</dbReference>
<dbReference type="EC" id="3.1.3.18" evidence="4"/>
<dbReference type="Gene3D" id="3.40.50.1000">
    <property type="entry name" value="HAD superfamily/HAD-like"/>
    <property type="match status" value="1"/>
</dbReference>
<accession>A0ABY2R2C6</accession>
<sequence length="232" mass="26575">MVFNLYILTLIQSTIILKTKNLIFDLDGTLWDSRATIIKIWNEILGKHQLIKKALKPEDMNQYMGLLAHDIVKDIIPGISDLQARKILSEIVAEENKTLHLEGGILYDGVEETLKSLSSTCSLFIVSNCQDGYIESFLEYYQFNDLFVDFESHGRTQKNKSENIRLLMERNQLSTENSVYIGDTQTDYDSANSNGLPFIFCKYGFGKLTNPLYELTITNFSELKFQISDITK</sequence>